<dbReference type="GO" id="GO:0000976">
    <property type="term" value="F:transcription cis-regulatory region binding"/>
    <property type="evidence" value="ECO:0007669"/>
    <property type="project" value="TreeGrafter"/>
</dbReference>
<evidence type="ECO:0000259" key="5">
    <source>
        <dbReference type="PROSITE" id="PS50977"/>
    </source>
</evidence>
<evidence type="ECO:0000313" key="6">
    <source>
        <dbReference type="EMBL" id="SEM96766.1"/>
    </source>
</evidence>
<organism evidence="6 7">
    <name type="scientific">Hydrogenoanaerobacterium saccharovorans</name>
    <dbReference type="NCBI Taxonomy" id="474960"/>
    <lineage>
        <taxon>Bacteria</taxon>
        <taxon>Bacillati</taxon>
        <taxon>Bacillota</taxon>
        <taxon>Clostridia</taxon>
        <taxon>Eubacteriales</taxon>
        <taxon>Oscillospiraceae</taxon>
        <taxon>Hydrogenoanaerobacterium</taxon>
    </lineage>
</organism>
<feature type="DNA-binding region" description="H-T-H motif" evidence="4">
    <location>
        <begin position="31"/>
        <end position="50"/>
    </location>
</feature>
<dbReference type="AlphaFoldDB" id="A0A1H8CP69"/>
<dbReference type="InterPro" id="IPR036271">
    <property type="entry name" value="Tet_transcr_reg_TetR-rel_C_sf"/>
</dbReference>
<sequence>MSNEKKYQVRNQKILDTAEKLIKHKGYHHFKMSDISDELEIAKGTIYNHYRSKEDLLFALIYPKLKHFRDELRQIVGANHSFEETFRIAIRKAIESEYHQFLLLTFSDVAVLFQEKNQKDMELIQGEIIQEFKNILILGINEGVVKGDISVDFLSYQILSALNPLLHSLLVIETAKMTHDDFVKQTTELLLYGIRKG</sequence>
<keyword evidence="1" id="KW-0805">Transcription regulation</keyword>
<evidence type="ECO:0000313" key="7">
    <source>
        <dbReference type="Proteomes" id="UP000199158"/>
    </source>
</evidence>
<reference evidence="6 7" key="1">
    <citation type="submission" date="2016-10" db="EMBL/GenBank/DDBJ databases">
        <authorList>
            <person name="de Groot N.N."/>
        </authorList>
    </citation>
    <scope>NUCLEOTIDE SEQUENCE [LARGE SCALE GENOMIC DNA]</scope>
    <source>
        <strain evidence="6 7">CGMCC 1.5070</strain>
    </source>
</reference>
<dbReference type="PRINTS" id="PR00455">
    <property type="entry name" value="HTHTETR"/>
</dbReference>
<dbReference type="Gene3D" id="1.10.10.60">
    <property type="entry name" value="Homeodomain-like"/>
    <property type="match status" value="1"/>
</dbReference>
<feature type="domain" description="HTH tetR-type" evidence="5">
    <location>
        <begin position="8"/>
        <end position="68"/>
    </location>
</feature>
<dbReference type="EMBL" id="FOCG01000002">
    <property type="protein sequence ID" value="SEM96766.1"/>
    <property type="molecule type" value="Genomic_DNA"/>
</dbReference>
<dbReference type="GO" id="GO:0003700">
    <property type="term" value="F:DNA-binding transcription factor activity"/>
    <property type="evidence" value="ECO:0007669"/>
    <property type="project" value="TreeGrafter"/>
</dbReference>
<name>A0A1H8CP69_9FIRM</name>
<dbReference type="RefSeq" id="WP_092755111.1">
    <property type="nucleotide sequence ID" value="NZ_FOCG01000002.1"/>
</dbReference>
<dbReference type="Pfam" id="PF00440">
    <property type="entry name" value="TetR_N"/>
    <property type="match status" value="1"/>
</dbReference>
<dbReference type="Gene3D" id="1.10.357.10">
    <property type="entry name" value="Tetracycline Repressor, domain 2"/>
    <property type="match status" value="1"/>
</dbReference>
<keyword evidence="2 4" id="KW-0238">DNA-binding</keyword>
<dbReference type="InterPro" id="IPR050109">
    <property type="entry name" value="HTH-type_TetR-like_transc_reg"/>
</dbReference>
<evidence type="ECO:0000256" key="2">
    <source>
        <dbReference type="ARBA" id="ARBA00023125"/>
    </source>
</evidence>
<dbReference type="SUPFAM" id="SSF46689">
    <property type="entry name" value="Homeodomain-like"/>
    <property type="match status" value="1"/>
</dbReference>
<dbReference type="SUPFAM" id="SSF48498">
    <property type="entry name" value="Tetracyclin repressor-like, C-terminal domain"/>
    <property type="match status" value="1"/>
</dbReference>
<proteinExistence type="predicted"/>
<dbReference type="PROSITE" id="PS50977">
    <property type="entry name" value="HTH_TETR_2"/>
    <property type="match status" value="1"/>
</dbReference>
<dbReference type="PANTHER" id="PTHR30055:SF234">
    <property type="entry name" value="HTH-TYPE TRANSCRIPTIONAL REGULATOR BETI"/>
    <property type="match status" value="1"/>
</dbReference>
<accession>A0A1H8CP69</accession>
<evidence type="ECO:0000256" key="1">
    <source>
        <dbReference type="ARBA" id="ARBA00023015"/>
    </source>
</evidence>
<evidence type="ECO:0000256" key="4">
    <source>
        <dbReference type="PROSITE-ProRule" id="PRU00335"/>
    </source>
</evidence>
<gene>
    <name evidence="6" type="ORF">SAMN05216180_2255</name>
</gene>
<dbReference type="PANTHER" id="PTHR30055">
    <property type="entry name" value="HTH-TYPE TRANSCRIPTIONAL REGULATOR RUTR"/>
    <property type="match status" value="1"/>
</dbReference>
<protein>
    <submittedName>
        <fullName evidence="6">Transcriptional regulator, TetR family</fullName>
    </submittedName>
</protein>
<evidence type="ECO:0000256" key="3">
    <source>
        <dbReference type="ARBA" id="ARBA00023163"/>
    </source>
</evidence>
<dbReference type="Proteomes" id="UP000199158">
    <property type="component" value="Unassembled WGS sequence"/>
</dbReference>
<keyword evidence="3" id="KW-0804">Transcription</keyword>
<dbReference type="InterPro" id="IPR001647">
    <property type="entry name" value="HTH_TetR"/>
</dbReference>
<dbReference type="STRING" id="474960.SAMN05216180_2255"/>
<dbReference type="InterPro" id="IPR009057">
    <property type="entry name" value="Homeodomain-like_sf"/>
</dbReference>
<dbReference type="OrthoDB" id="9814200at2"/>
<keyword evidence="7" id="KW-1185">Reference proteome</keyword>